<dbReference type="Pfam" id="PF03714">
    <property type="entry name" value="PUD"/>
    <property type="match status" value="2"/>
</dbReference>
<dbReference type="Pfam" id="PF02922">
    <property type="entry name" value="CBM_48"/>
    <property type="match status" value="1"/>
</dbReference>
<feature type="compositionally biased region" description="Basic and acidic residues" evidence="14">
    <location>
        <begin position="995"/>
        <end position="1004"/>
    </location>
</feature>
<name>A0ABS3HUV5_9ENTE</name>
<dbReference type="GO" id="GO:0051060">
    <property type="term" value="F:pullulanase activity"/>
    <property type="evidence" value="ECO:0007669"/>
    <property type="project" value="UniProtKB-EC"/>
</dbReference>
<evidence type="ECO:0000256" key="8">
    <source>
        <dbReference type="ARBA" id="ARBA00023295"/>
    </source>
</evidence>
<evidence type="ECO:0000256" key="15">
    <source>
        <dbReference type="SAM" id="Phobius"/>
    </source>
</evidence>
<proteinExistence type="inferred from homology"/>
<evidence type="ECO:0000256" key="4">
    <source>
        <dbReference type="ARBA" id="ARBA00022729"/>
    </source>
</evidence>
<dbReference type="SMART" id="SM00642">
    <property type="entry name" value="Aamy"/>
    <property type="match status" value="1"/>
</dbReference>
<sequence length="1029" mass="115850">MIGKDFQREKMFLDFRLFVLVLFFLLIGVTPHSQAAEPETKVVIHYEAPENEKDLDRSIWLWADNEAGQELAFTDQDAFGKYAEVSVPGIHEKVGFLIKSKRDWSYQSPDQWVDTSSGKVHVWLDKEGKLSYEPKNEETAPKTEELNVKVHYYRSANDYDHWNVWYWLEGKDGKQAAFTDTDAFGQVAEFKIKEDAFSKVHFLVRKSSETNEWEEKDGDDRLVYVSQNQKEVEVWLMEGDKTVYGTPDFIVKDQGIKGATVEKMSQIDVTFRKKEALEALKKNELKLFSGGKELAIKNITGNTEQPTNRLSIETTDMIDLQQEYSIQFGDEKIPVSLGGVVRTPEFDEIYTYDGQLGALYSSDKTDFVLWAPTASKVELILYQDQTEASAEKESIVMEKGEKGTYRASVSGDQAGTAYSYRLTFPDGKVNESTDPYATSAIVNGNHSVVVNPAAVSLENFDRMAPFTNPVDAIIYEAHIRDLSISPDSGIQHKGKFLGAIEEGTTNKAGQPTGLDYIKSLGVTHVQFLPMYDYQTVDESRPSDAQYNWGYDPKNYNVPEGSYSTDSTDPTKRVVEMKQMVKGLHDNNIRVIMDVVYNHVYEAGSHAFNKTVPGYYFRYNEDGSYANGTGVGNDVASERKMAQKYIVDSVTYWAKNYNLDGFRFDLMGILDVETMNLVRSELDKIDPSIIILGEGWNMGTPLDDSKKAIQKNANIMPGIAHFNDSIRDSVKGSVFEGTEPGMINGKPGLEQLVAQNMLGANGIEGYTSPAQVIQYVEAHDNLTLYDKLSLTNPADTNEQRMKRHSLGTGMMLVSQGVPFIHAGQEFLRTKDGDHNSYKSPDSINQFDWNRPELYQESVEFFKELVSYRKSQPLLRLASYDEINNKAKLIKAEDNIIIYELKDAEKELLVAINTNEVEKEVDSQLTNGFKAVVSNQLATETSTKESMLPLSLTVYEKTLETTDTTTSETEETKEKDKTEDSSKETKTSTNESSTTKPSEKKLPKTGEKKTILAAIGLLTLASGIFFLRKRL</sequence>
<dbReference type="InterPro" id="IPR013784">
    <property type="entry name" value="Carb-bd-like_fold"/>
</dbReference>
<keyword evidence="7" id="KW-0572">Peptidoglycan-anchor</keyword>
<dbReference type="InterPro" id="IPR013783">
    <property type="entry name" value="Ig-like_fold"/>
</dbReference>
<dbReference type="RefSeq" id="WP_206967619.1">
    <property type="nucleotide sequence ID" value="NZ_JAFLVX010000028.1"/>
</dbReference>
<dbReference type="NCBIfam" id="TIGR02104">
    <property type="entry name" value="pulA_typeI"/>
    <property type="match status" value="1"/>
</dbReference>
<accession>A0ABS3HUV5</accession>
<protein>
    <recommendedName>
        <fullName evidence="10">pullulanase</fullName>
        <ecNumber evidence="10">3.2.1.41</ecNumber>
    </recommendedName>
    <alternativeName>
        <fullName evidence="11">Alpha-dextrin endo-1,6-alpha-glucosidase</fullName>
    </alternativeName>
    <alternativeName>
        <fullName evidence="12">Pullulan 6-glucanohydrolase</fullName>
    </alternativeName>
</protein>
<comment type="catalytic activity">
    <reaction evidence="9">
        <text>Hydrolysis of (1-&gt;6)-alpha-D-glucosidic linkages in pullulan, amylopectin and glycogen, and in the alpha- and beta-limit dextrins of amylopectin and glycogen.</text>
        <dbReference type="EC" id="3.2.1.41"/>
    </reaction>
</comment>
<dbReference type="Gene3D" id="2.60.40.1110">
    <property type="match status" value="2"/>
</dbReference>
<dbReference type="CDD" id="cd11341">
    <property type="entry name" value="AmyAc_Pullulanase_LD-like"/>
    <property type="match status" value="1"/>
</dbReference>
<dbReference type="SUPFAM" id="SSF81296">
    <property type="entry name" value="E set domains"/>
    <property type="match status" value="1"/>
</dbReference>
<feature type="compositionally biased region" description="Low complexity" evidence="14">
    <location>
        <begin position="985"/>
        <end position="994"/>
    </location>
</feature>
<evidence type="ECO:0000256" key="1">
    <source>
        <dbReference type="ARBA" id="ARBA00008061"/>
    </source>
</evidence>
<dbReference type="InterPro" id="IPR004193">
    <property type="entry name" value="Glyco_hydro_13_N"/>
</dbReference>
<dbReference type="InterPro" id="IPR005323">
    <property type="entry name" value="CBM41_pullulanase"/>
</dbReference>
<dbReference type="Pfam" id="PF00746">
    <property type="entry name" value="Gram_pos_anchor"/>
    <property type="match status" value="1"/>
</dbReference>
<evidence type="ECO:0000256" key="2">
    <source>
        <dbReference type="ARBA" id="ARBA00022512"/>
    </source>
</evidence>
<comment type="similarity">
    <text evidence="1">Belongs to the glycosyl hydrolase 13 family.</text>
</comment>
<dbReference type="InterPro" id="IPR019931">
    <property type="entry name" value="LPXTG_anchor"/>
</dbReference>
<keyword evidence="15" id="KW-0472">Membrane</keyword>
<keyword evidence="15" id="KW-0812">Transmembrane</keyword>
<dbReference type="EMBL" id="JAFLVX010000028">
    <property type="protein sequence ID" value="MBO0477539.1"/>
    <property type="molecule type" value="Genomic_DNA"/>
</dbReference>
<evidence type="ECO:0000259" key="17">
    <source>
        <dbReference type="PROSITE" id="PS50847"/>
    </source>
</evidence>
<evidence type="ECO:0000259" key="16">
    <source>
        <dbReference type="PROSITE" id="PS50832"/>
    </source>
</evidence>
<keyword evidence="6" id="KW-0106">Calcium</keyword>
<evidence type="ECO:0000256" key="5">
    <source>
        <dbReference type="ARBA" id="ARBA00022801"/>
    </source>
</evidence>
<evidence type="ECO:0000256" key="12">
    <source>
        <dbReference type="ARBA" id="ARBA00031076"/>
    </source>
</evidence>
<evidence type="ECO:0000256" key="10">
    <source>
        <dbReference type="ARBA" id="ARBA00024062"/>
    </source>
</evidence>
<dbReference type="EC" id="3.2.1.41" evidence="10"/>
<keyword evidence="19" id="KW-1185">Reference proteome</keyword>
<dbReference type="InterPro" id="IPR006047">
    <property type="entry name" value="GH13_cat_dom"/>
</dbReference>
<evidence type="ECO:0000313" key="18">
    <source>
        <dbReference type="EMBL" id="MBO0477539.1"/>
    </source>
</evidence>
<dbReference type="InterPro" id="IPR017853">
    <property type="entry name" value="GH"/>
</dbReference>
<dbReference type="PROSITE" id="PS50847">
    <property type="entry name" value="GRAM_POS_ANCHORING"/>
    <property type="match status" value="1"/>
</dbReference>
<dbReference type="InterPro" id="IPR014756">
    <property type="entry name" value="Ig_E-set"/>
</dbReference>
<keyword evidence="13" id="KW-0648">Protein biosynthesis</keyword>
<keyword evidence="5 18" id="KW-0378">Hydrolase</keyword>
<evidence type="ECO:0000256" key="3">
    <source>
        <dbReference type="ARBA" id="ARBA00022525"/>
    </source>
</evidence>
<feature type="domain" description="Gram-positive cocci surface proteins LPxTG" evidence="17">
    <location>
        <begin position="1000"/>
        <end position="1029"/>
    </location>
</feature>
<evidence type="ECO:0000256" key="14">
    <source>
        <dbReference type="SAM" id="MobiDB-lite"/>
    </source>
</evidence>
<dbReference type="Gene3D" id="3.20.20.80">
    <property type="entry name" value="Glycosidases"/>
    <property type="match status" value="1"/>
</dbReference>
<dbReference type="Gene3D" id="2.60.40.10">
    <property type="entry name" value="Immunoglobulins"/>
    <property type="match status" value="1"/>
</dbReference>
<keyword evidence="2" id="KW-0134">Cell wall</keyword>
<dbReference type="Proteomes" id="UP000664857">
    <property type="component" value="Unassembled WGS sequence"/>
</dbReference>
<dbReference type="CDD" id="cd10315">
    <property type="entry name" value="CBM41_pullulanase"/>
    <property type="match status" value="2"/>
</dbReference>
<keyword evidence="3" id="KW-0964">Secreted</keyword>
<reference evidence="18 19" key="1">
    <citation type="submission" date="2021-03" db="EMBL/GenBank/DDBJ databases">
        <title>Enterococcal diversity collection.</title>
        <authorList>
            <person name="Gilmore M.S."/>
            <person name="Schwartzman J."/>
            <person name="Van Tyne D."/>
            <person name="Martin M."/>
            <person name="Earl A.M."/>
            <person name="Manson A.L."/>
            <person name="Straub T."/>
            <person name="Salamzade R."/>
            <person name="Saavedra J."/>
            <person name="Lebreton F."/>
            <person name="Prichula J."/>
            <person name="Schaufler K."/>
            <person name="Gaca A."/>
            <person name="Sgardioli B."/>
            <person name="Wagenaar J."/>
            <person name="Strong T."/>
        </authorList>
    </citation>
    <scope>NUCLEOTIDE SEQUENCE [LARGE SCALE GENOMIC DNA]</scope>
    <source>
        <strain evidence="18 19">DIV0080</strain>
    </source>
</reference>
<evidence type="ECO:0000256" key="13">
    <source>
        <dbReference type="PROSITE-ProRule" id="PRU00181"/>
    </source>
</evidence>
<dbReference type="Gene3D" id="2.60.40.2320">
    <property type="match status" value="1"/>
</dbReference>
<dbReference type="PANTHER" id="PTHR43002">
    <property type="entry name" value="GLYCOGEN DEBRANCHING ENZYME"/>
    <property type="match status" value="1"/>
</dbReference>
<organism evidence="18 19">
    <name type="scientific">Candidatus Vagococcus giribetii</name>
    <dbReference type="NCBI Taxonomy" id="2230876"/>
    <lineage>
        <taxon>Bacteria</taxon>
        <taxon>Bacillati</taxon>
        <taxon>Bacillota</taxon>
        <taxon>Bacilli</taxon>
        <taxon>Lactobacillales</taxon>
        <taxon>Enterococcaceae</taxon>
        <taxon>Vagococcus</taxon>
    </lineage>
</organism>
<dbReference type="SUPFAM" id="SSF49452">
    <property type="entry name" value="Starch-binding domain-like"/>
    <property type="match status" value="2"/>
</dbReference>
<evidence type="ECO:0000313" key="19">
    <source>
        <dbReference type="Proteomes" id="UP000664857"/>
    </source>
</evidence>
<dbReference type="PROSITE" id="PS50832">
    <property type="entry name" value="S1_IF1_TYPE"/>
    <property type="match status" value="1"/>
</dbReference>
<evidence type="ECO:0000256" key="11">
    <source>
        <dbReference type="ARBA" id="ARBA00029618"/>
    </source>
</evidence>
<dbReference type="NCBIfam" id="TIGR01167">
    <property type="entry name" value="LPXTG_anchor"/>
    <property type="match status" value="1"/>
</dbReference>
<dbReference type="Pfam" id="PF00128">
    <property type="entry name" value="Alpha-amylase"/>
    <property type="match status" value="1"/>
</dbReference>
<keyword evidence="4" id="KW-0732">Signal</keyword>
<gene>
    <name evidence="18" type="primary">pulA</name>
    <name evidence="18" type="ORF">DOK76_10670</name>
</gene>
<feature type="transmembrane region" description="Helical" evidence="15">
    <location>
        <begin position="1008"/>
        <end position="1025"/>
    </location>
</feature>
<feature type="compositionally biased region" description="Basic and acidic residues" evidence="14">
    <location>
        <begin position="968"/>
        <end position="984"/>
    </location>
</feature>
<dbReference type="CDD" id="cd02860">
    <property type="entry name" value="E_set_Pullulanase"/>
    <property type="match status" value="1"/>
</dbReference>
<comment type="caution">
    <text evidence="18">The sequence shown here is derived from an EMBL/GenBank/DDBJ whole genome shotgun (WGS) entry which is preliminary data.</text>
</comment>
<feature type="domain" description="S1-like" evidence="16">
    <location>
        <begin position="217"/>
        <end position="274"/>
    </location>
</feature>
<evidence type="ECO:0000256" key="9">
    <source>
        <dbReference type="ARBA" id="ARBA00023965"/>
    </source>
</evidence>
<keyword evidence="13" id="KW-0396">Initiation factor</keyword>
<evidence type="ECO:0000256" key="6">
    <source>
        <dbReference type="ARBA" id="ARBA00022837"/>
    </source>
</evidence>
<keyword evidence="8 18" id="KW-0326">Glycosidase</keyword>
<dbReference type="SUPFAM" id="SSF51445">
    <property type="entry name" value="(Trans)glycosidases"/>
    <property type="match status" value="1"/>
</dbReference>
<feature type="region of interest" description="Disordered" evidence="14">
    <location>
        <begin position="957"/>
        <end position="1004"/>
    </location>
</feature>
<dbReference type="InterPro" id="IPR006196">
    <property type="entry name" value="RNA-binding_domain_S1_IF1"/>
</dbReference>
<keyword evidence="15" id="KW-1133">Transmembrane helix</keyword>
<evidence type="ECO:0000256" key="7">
    <source>
        <dbReference type="ARBA" id="ARBA00023088"/>
    </source>
</evidence>
<dbReference type="InterPro" id="IPR011840">
    <property type="entry name" value="PulA_typeI"/>
</dbReference>